<feature type="binding site" evidence="9">
    <location>
        <begin position="362"/>
        <end position="363"/>
    </location>
    <ligand>
        <name>ATP</name>
        <dbReference type="ChEBI" id="CHEBI:30616"/>
    </ligand>
</feature>
<comment type="caution">
    <text evidence="12">The sequence shown here is derived from an EMBL/GenBank/DDBJ whole genome shotgun (WGS) entry which is preliminary data.</text>
</comment>
<dbReference type="PANTHER" id="PTHR43284">
    <property type="entry name" value="ASPARAGINE SYNTHETASE (GLUTAMINE-HYDROLYZING)"/>
    <property type="match status" value="1"/>
</dbReference>
<evidence type="ECO:0000256" key="6">
    <source>
        <dbReference type="ARBA" id="ARBA00022962"/>
    </source>
</evidence>
<organism evidence="12 13">
    <name type="scientific">Roseiterribacter gracilis</name>
    <dbReference type="NCBI Taxonomy" id="2812848"/>
    <lineage>
        <taxon>Bacteria</taxon>
        <taxon>Pseudomonadati</taxon>
        <taxon>Pseudomonadota</taxon>
        <taxon>Alphaproteobacteria</taxon>
        <taxon>Rhodospirillales</taxon>
        <taxon>Roseiterribacteraceae</taxon>
        <taxon>Roseiterribacter</taxon>
    </lineage>
</organism>
<dbReference type="InterPro" id="IPR017932">
    <property type="entry name" value="GATase_2_dom"/>
</dbReference>
<name>A0A8S8X8C9_9PROT</name>
<sequence>MCGLAGLFDLEHRRPIDETILHAMTRAIAHRGPDGEGFHLAPGVGLGHRRLAIIDPAGGHQPMFNEDGRIAIVFNGEIYGFRTLVTQLEARGHVFKTRCDTEVVIHAWEEWGPACVERLDGMFALALWDEAKQTLFLARDRLGKKPLYYAQLRTGELIFGSEMKALLQHPACPRVLDPTAIDDFLAFGYVPDPKSIYEGIEKLPAATTLTIQRGRKLPSPVTYWKPSFKSKPINEDAAVISLAEKLERAVEARRISDVPLGAFLSGGVDSSGVVALLAKRQGADPVKTFAIGFETGVDELPYARTMAERYGTDHTEERQTLSYLDAIDRQAAIFDEPFADSSSVPTLRVSELARRRVTVALSGDGGDELFAGYRRYRLFQTLDRVRTHVPQSMRTALLGPLGRAYPKLDNAPRWLRAKHTLLELASDSSHGWYRTVCKMSDELRCSLMSPALRASLDGYDPADTISQHWNEADASTALGRAQYVDLKTWLIGDILAKVDRASMAASLEVRVPMLDYHFVEWAASLPDELKIQNGQQKHILKRALEPLVPHENLYRPKTGFATDLADQMRREMPRLRQRLCSDAMQDSGLLDMQAVRSLLDRHESGKRDHAAPLWSLAMLEGFLRVVHGSAVQSPPKRAVERAA</sequence>
<dbReference type="CDD" id="cd01991">
    <property type="entry name" value="Asn_synthase_B_C"/>
    <property type="match status" value="1"/>
</dbReference>
<dbReference type="InterPro" id="IPR006426">
    <property type="entry name" value="Asn_synth_AEB"/>
</dbReference>
<keyword evidence="6 8" id="KW-0315">Glutamine amidotransferase</keyword>
<dbReference type="NCBIfam" id="TIGR03108">
    <property type="entry name" value="eps_aminotran_1"/>
    <property type="match status" value="1"/>
</dbReference>
<dbReference type="PIRSF" id="PIRSF001589">
    <property type="entry name" value="Asn_synthetase_glu-h"/>
    <property type="match status" value="1"/>
</dbReference>
<dbReference type="AlphaFoldDB" id="A0A8S8X8C9"/>
<dbReference type="EC" id="6.3.5.4" evidence="3"/>
<feature type="site" description="Important for beta-aspartyl-AMP intermediate formation" evidence="10">
    <location>
        <position position="364"/>
    </location>
</feature>
<dbReference type="SUPFAM" id="SSF52402">
    <property type="entry name" value="Adenine nucleotide alpha hydrolases-like"/>
    <property type="match status" value="1"/>
</dbReference>
<dbReference type="SUPFAM" id="SSF56235">
    <property type="entry name" value="N-terminal nucleophile aminohydrolases (Ntn hydrolases)"/>
    <property type="match status" value="1"/>
</dbReference>
<proteinExistence type="inferred from homology"/>
<reference evidence="12" key="1">
    <citation type="submission" date="2021-02" db="EMBL/GenBank/DDBJ databases">
        <title>Genome sequence of Rhodospirillales sp. strain TMPK1 isolated from soil.</title>
        <authorList>
            <person name="Nakai R."/>
            <person name="Kusada H."/>
            <person name="Tamaki H."/>
        </authorList>
    </citation>
    <scope>NUCLEOTIDE SEQUENCE</scope>
    <source>
        <strain evidence="12">TMPK1</strain>
    </source>
</reference>
<dbReference type="PANTHER" id="PTHR43284:SF1">
    <property type="entry name" value="ASPARAGINE SYNTHETASE"/>
    <property type="match status" value="1"/>
</dbReference>
<evidence type="ECO:0000256" key="1">
    <source>
        <dbReference type="ARBA" id="ARBA00005187"/>
    </source>
</evidence>
<dbReference type="RefSeq" id="WP_420241137.1">
    <property type="nucleotide sequence ID" value="NZ_BOPV01000001.1"/>
</dbReference>
<dbReference type="InterPro" id="IPR001962">
    <property type="entry name" value="Asn_synthase"/>
</dbReference>
<evidence type="ECO:0000256" key="3">
    <source>
        <dbReference type="ARBA" id="ARBA00012737"/>
    </source>
</evidence>
<comment type="pathway">
    <text evidence="1">Amino-acid biosynthesis; L-asparagine biosynthesis; L-asparagine from L-aspartate (L-Gln route): step 1/1.</text>
</comment>
<dbReference type="Proteomes" id="UP000681075">
    <property type="component" value="Unassembled WGS sequence"/>
</dbReference>
<comment type="catalytic activity">
    <reaction evidence="7">
        <text>L-aspartate + L-glutamine + ATP + H2O = L-asparagine + L-glutamate + AMP + diphosphate + H(+)</text>
        <dbReference type="Rhea" id="RHEA:12228"/>
        <dbReference type="ChEBI" id="CHEBI:15377"/>
        <dbReference type="ChEBI" id="CHEBI:15378"/>
        <dbReference type="ChEBI" id="CHEBI:29985"/>
        <dbReference type="ChEBI" id="CHEBI:29991"/>
        <dbReference type="ChEBI" id="CHEBI:30616"/>
        <dbReference type="ChEBI" id="CHEBI:33019"/>
        <dbReference type="ChEBI" id="CHEBI:58048"/>
        <dbReference type="ChEBI" id="CHEBI:58359"/>
        <dbReference type="ChEBI" id="CHEBI:456215"/>
        <dbReference type="EC" id="6.3.5.4"/>
    </reaction>
</comment>
<dbReference type="CDD" id="cd00712">
    <property type="entry name" value="AsnB"/>
    <property type="match status" value="1"/>
</dbReference>
<dbReference type="InterPro" id="IPR017539">
    <property type="entry name" value="XrtA_amidotfase"/>
</dbReference>
<dbReference type="Pfam" id="PF00733">
    <property type="entry name" value="Asn_synthase"/>
    <property type="match status" value="1"/>
</dbReference>
<evidence type="ECO:0000313" key="13">
    <source>
        <dbReference type="Proteomes" id="UP000681075"/>
    </source>
</evidence>
<evidence type="ECO:0000256" key="8">
    <source>
        <dbReference type="PIRSR" id="PIRSR001589-1"/>
    </source>
</evidence>
<dbReference type="GO" id="GO:0004066">
    <property type="term" value="F:asparagine synthase (glutamine-hydrolyzing) activity"/>
    <property type="evidence" value="ECO:0007669"/>
    <property type="project" value="UniProtKB-EC"/>
</dbReference>
<evidence type="ECO:0000256" key="4">
    <source>
        <dbReference type="ARBA" id="ARBA00022741"/>
    </source>
</evidence>
<evidence type="ECO:0000256" key="7">
    <source>
        <dbReference type="ARBA" id="ARBA00048741"/>
    </source>
</evidence>
<keyword evidence="13" id="KW-1185">Reference proteome</keyword>
<dbReference type="GO" id="GO:0005829">
    <property type="term" value="C:cytosol"/>
    <property type="evidence" value="ECO:0007669"/>
    <property type="project" value="TreeGrafter"/>
</dbReference>
<dbReference type="InterPro" id="IPR051786">
    <property type="entry name" value="ASN_synthetase/amidase"/>
</dbReference>
<dbReference type="Gene3D" id="3.60.20.10">
    <property type="entry name" value="Glutamine Phosphoribosylpyrophosphate, subunit 1, domain 1"/>
    <property type="match status" value="1"/>
</dbReference>
<feature type="active site" description="For GATase activity" evidence="8">
    <location>
        <position position="2"/>
    </location>
</feature>
<comment type="similarity">
    <text evidence="2">Belongs to the asparagine synthetase family.</text>
</comment>
<evidence type="ECO:0000259" key="11">
    <source>
        <dbReference type="PROSITE" id="PS51278"/>
    </source>
</evidence>
<feature type="domain" description="Glutamine amidotransferase type-2" evidence="11">
    <location>
        <begin position="2"/>
        <end position="214"/>
    </location>
</feature>
<dbReference type="EMBL" id="BOPV01000001">
    <property type="protein sequence ID" value="GIL38172.1"/>
    <property type="molecule type" value="Genomic_DNA"/>
</dbReference>
<feature type="binding site" evidence="9">
    <location>
        <position position="100"/>
    </location>
    <ligand>
        <name>L-glutamine</name>
        <dbReference type="ChEBI" id="CHEBI:58359"/>
    </ligand>
</feature>
<gene>
    <name evidence="12" type="ORF">TMPK1_04090</name>
</gene>
<protein>
    <recommendedName>
        <fullName evidence="3">asparagine synthase (glutamine-hydrolyzing)</fullName>
        <ecNumber evidence="3">6.3.5.4</ecNumber>
    </recommendedName>
</protein>
<evidence type="ECO:0000256" key="5">
    <source>
        <dbReference type="ARBA" id="ARBA00022840"/>
    </source>
</evidence>
<evidence type="ECO:0000256" key="9">
    <source>
        <dbReference type="PIRSR" id="PIRSR001589-2"/>
    </source>
</evidence>
<dbReference type="Pfam" id="PF13537">
    <property type="entry name" value="GATase_7"/>
    <property type="match status" value="1"/>
</dbReference>
<feature type="binding site" evidence="9">
    <location>
        <position position="291"/>
    </location>
    <ligand>
        <name>ATP</name>
        <dbReference type="ChEBI" id="CHEBI:30616"/>
    </ligand>
</feature>
<dbReference type="PROSITE" id="PS51278">
    <property type="entry name" value="GATASE_TYPE_2"/>
    <property type="match status" value="1"/>
</dbReference>
<dbReference type="NCBIfam" id="TIGR01536">
    <property type="entry name" value="asn_synth_AEB"/>
    <property type="match status" value="1"/>
</dbReference>
<dbReference type="InterPro" id="IPR029055">
    <property type="entry name" value="Ntn_hydrolases_N"/>
</dbReference>
<keyword evidence="5 9" id="KW-0067">ATP-binding</keyword>
<dbReference type="Gene3D" id="3.40.50.620">
    <property type="entry name" value="HUPs"/>
    <property type="match status" value="2"/>
</dbReference>
<evidence type="ECO:0000256" key="2">
    <source>
        <dbReference type="ARBA" id="ARBA00005752"/>
    </source>
</evidence>
<accession>A0A8S8X8C9</accession>
<dbReference type="GO" id="GO:0006529">
    <property type="term" value="P:asparagine biosynthetic process"/>
    <property type="evidence" value="ECO:0007669"/>
    <property type="project" value="UniProtKB-KW"/>
</dbReference>
<evidence type="ECO:0000256" key="10">
    <source>
        <dbReference type="PIRSR" id="PIRSR001589-3"/>
    </source>
</evidence>
<dbReference type="GO" id="GO:0005524">
    <property type="term" value="F:ATP binding"/>
    <property type="evidence" value="ECO:0007669"/>
    <property type="project" value="UniProtKB-KW"/>
</dbReference>
<dbReference type="InterPro" id="IPR014729">
    <property type="entry name" value="Rossmann-like_a/b/a_fold"/>
</dbReference>
<keyword evidence="8" id="KW-0061">Asparagine biosynthesis</keyword>
<dbReference type="InterPro" id="IPR033738">
    <property type="entry name" value="AsnB_N"/>
</dbReference>
<keyword evidence="8" id="KW-0028">Amino-acid biosynthesis</keyword>
<keyword evidence="4 9" id="KW-0547">Nucleotide-binding</keyword>
<evidence type="ECO:0000313" key="12">
    <source>
        <dbReference type="EMBL" id="GIL38172.1"/>
    </source>
</evidence>